<proteinExistence type="predicted"/>
<gene>
    <name evidence="1" type="ORF">JCM19241_1100</name>
</gene>
<evidence type="ECO:0000313" key="2">
    <source>
        <dbReference type="Proteomes" id="UP000031666"/>
    </source>
</evidence>
<dbReference type="PROSITE" id="PS51257">
    <property type="entry name" value="PROKAR_LIPOPROTEIN"/>
    <property type="match status" value="1"/>
</dbReference>
<comment type="caution">
    <text evidence="1">The sequence shown here is derived from an EMBL/GenBank/DDBJ whole genome shotgun (WGS) entry which is preliminary data.</text>
</comment>
<dbReference type="AlphaFoldDB" id="A0A0B8QCT2"/>
<evidence type="ECO:0000313" key="1">
    <source>
        <dbReference type="EMBL" id="GAM74757.1"/>
    </source>
</evidence>
<reference evidence="1 2" key="1">
    <citation type="submission" date="2015-01" db="EMBL/GenBank/DDBJ databases">
        <title>Vibrio sp. C94 JCM 19241 whole genome shotgun sequence.</title>
        <authorList>
            <person name="Sawabe T."/>
            <person name="Meirelles P."/>
            <person name="Feng G."/>
            <person name="Sayaka M."/>
            <person name="Hattori M."/>
            <person name="Ohkuma M."/>
        </authorList>
    </citation>
    <scope>NUCLEOTIDE SEQUENCE [LARGE SCALE GENOMIC DNA]</scope>
    <source>
        <strain evidence="2">JCM 19241</strain>
    </source>
</reference>
<accession>A0A0B8QCT2</accession>
<organism evidence="1 2">
    <name type="scientific">Vibrio ishigakensis</name>
    <dbReference type="NCBI Taxonomy" id="1481914"/>
    <lineage>
        <taxon>Bacteria</taxon>
        <taxon>Pseudomonadati</taxon>
        <taxon>Pseudomonadota</taxon>
        <taxon>Gammaproteobacteria</taxon>
        <taxon>Vibrionales</taxon>
        <taxon>Vibrionaceae</taxon>
        <taxon>Vibrio</taxon>
    </lineage>
</organism>
<dbReference type="Proteomes" id="UP000031666">
    <property type="component" value="Unassembled WGS sequence"/>
</dbReference>
<sequence length="173" mass="18429">MQRNKITLALGLVLVGCGGDDGGSPPPVSPSEPTTPQSEVYSVTAIDGYLQNAQVWLDLNSNFLLDAGEPQARSKEGGVANLDVTDIDNPEQYSVIVQAIAGETVDEDTISDLQPNGVVVNTGYVMSAPAGETDVTPLSTLVHVILTESVDALKQMPNWKQRNNKLLARLRLS</sequence>
<dbReference type="EMBL" id="BBSC01000003">
    <property type="protein sequence ID" value="GAM74757.1"/>
    <property type="molecule type" value="Genomic_DNA"/>
</dbReference>
<reference evidence="1 2" key="2">
    <citation type="submission" date="2015-01" db="EMBL/GenBank/DDBJ databases">
        <authorList>
            <consortium name="NBRP consortium"/>
            <person name="Sawabe T."/>
            <person name="Meirelles P."/>
            <person name="Feng G."/>
            <person name="Sayaka M."/>
            <person name="Hattori M."/>
            <person name="Ohkuma M."/>
        </authorList>
    </citation>
    <scope>NUCLEOTIDE SEQUENCE [LARGE SCALE GENOMIC DNA]</scope>
    <source>
        <strain evidence="2">JCM 19241</strain>
    </source>
</reference>
<dbReference type="STRING" id="1481914.JCM19241_1100"/>
<protein>
    <submittedName>
        <fullName evidence="1">Uncharacterized protein</fullName>
    </submittedName>
</protein>
<name>A0A0B8QCT2_9VIBR</name>